<dbReference type="KEGG" id="acht:bsdcttw_17450"/>
<evidence type="ECO:0000256" key="1">
    <source>
        <dbReference type="ARBA" id="ARBA00022485"/>
    </source>
</evidence>
<organism evidence="2 3">
    <name type="scientific">Anaerocolumna chitinilytica</name>
    <dbReference type="NCBI Taxonomy" id="1727145"/>
    <lineage>
        <taxon>Bacteria</taxon>
        <taxon>Bacillati</taxon>
        <taxon>Bacillota</taxon>
        <taxon>Clostridia</taxon>
        <taxon>Lachnospirales</taxon>
        <taxon>Lachnospiraceae</taxon>
        <taxon>Anaerocolumna</taxon>
    </lineage>
</organism>
<evidence type="ECO:0000313" key="3">
    <source>
        <dbReference type="Proteomes" id="UP000515703"/>
    </source>
</evidence>
<reference evidence="2 3" key="2">
    <citation type="submission" date="2020-08" db="EMBL/GenBank/DDBJ databases">
        <authorList>
            <person name="Ueki A."/>
            <person name="Tonouchi A."/>
        </authorList>
    </citation>
    <scope>NUCLEOTIDE SEQUENCE [LARGE SCALE GENOMIC DNA]</scope>
    <source>
        <strain evidence="2 3">CTTW</strain>
    </source>
</reference>
<proteinExistence type="predicted"/>
<dbReference type="GO" id="GO:0008616">
    <property type="term" value="P:tRNA queuosine(34) biosynthetic process"/>
    <property type="evidence" value="ECO:0007669"/>
    <property type="project" value="InterPro"/>
</dbReference>
<dbReference type="SUPFAM" id="SSF54862">
    <property type="entry name" value="4Fe-4S ferredoxins"/>
    <property type="match status" value="1"/>
</dbReference>
<dbReference type="PANTHER" id="PTHR30002">
    <property type="entry name" value="EPOXYQUEUOSINE REDUCTASE"/>
    <property type="match status" value="1"/>
</dbReference>
<dbReference type="EMBL" id="AP023368">
    <property type="protein sequence ID" value="BCJ98704.1"/>
    <property type="molecule type" value="Genomic_DNA"/>
</dbReference>
<keyword evidence="1" id="KW-0004">4Fe-4S</keyword>
<accession>A0A7I8DN01</accession>
<sequence length="346" mass="39759">MIESIALSIKQKALELGYEKCGIIPIPMLDGYQEKLEERVKNVPDSGVFYKGQQRLAHVQEEFPWAKSVIILTVPYSKYHVPENVSGHIGKSYLFDVRIDENTTEYQQSRQLELYLQSLGLKVEINRKFGVVGMRWAALQAGLGIIRRNNFFYTESGSWVHLEAFLIDMELELKSNTTLPPCPKNCDRCIKACPTASLCNAYTMNPLRCISFLTTFGGRNLPQEPMAENFGEWIYGCDVCQDVCPMNHKKWAAQEAFPGLTELAPSLTAEALLNMGEDFYRDKVQPKFFYLTADELWKWKVNALNYIKNHYQEQYRQLVLDALESPYPKVREMAESICVLYSIDKN</sequence>
<evidence type="ECO:0000313" key="2">
    <source>
        <dbReference type="EMBL" id="BCJ98704.1"/>
    </source>
</evidence>
<protein>
    <submittedName>
        <fullName evidence="2">Fe-S oxidoreductase</fullName>
    </submittedName>
</protein>
<dbReference type="RefSeq" id="WP_197979835.1">
    <property type="nucleotide sequence ID" value="NZ_AP023368.1"/>
</dbReference>
<dbReference type="GO" id="GO:0051539">
    <property type="term" value="F:4 iron, 4 sulfur cluster binding"/>
    <property type="evidence" value="ECO:0007669"/>
    <property type="project" value="UniProtKB-KW"/>
</dbReference>
<dbReference type="InterPro" id="IPR004453">
    <property type="entry name" value="QueG"/>
</dbReference>
<dbReference type="Pfam" id="PF13484">
    <property type="entry name" value="Fer4_16"/>
    <property type="match status" value="1"/>
</dbReference>
<gene>
    <name evidence="2" type="ORF">bsdcttw_17450</name>
</gene>
<keyword evidence="1" id="KW-0408">Iron</keyword>
<dbReference type="Proteomes" id="UP000515703">
    <property type="component" value="Chromosome"/>
</dbReference>
<keyword evidence="3" id="KW-1185">Reference proteome</keyword>
<reference evidence="2 3" key="1">
    <citation type="submission" date="2020-08" db="EMBL/GenBank/DDBJ databases">
        <title>Draft genome sequencing of an Anaerocolumna strain isolated from anoxic soil subjected to BSD treatment.</title>
        <authorList>
            <person name="Uek A."/>
            <person name="Tonouchi A."/>
        </authorList>
    </citation>
    <scope>NUCLEOTIDE SEQUENCE [LARGE SCALE GENOMIC DNA]</scope>
    <source>
        <strain evidence="2 3">CTTW</strain>
    </source>
</reference>
<dbReference type="GO" id="GO:0052693">
    <property type="term" value="F:epoxyqueuosine reductase activity"/>
    <property type="evidence" value="ECO:0007669"/>
    <property type="project" value="TreeGrafter"/>
</dbReference>
<keyword evidence="1" id="KW-0411">Iron-sulfur</keyword>
<dbReference type="AlphaFoldDB" id="A0A7I8DN01"/>
<name>A0A7I8DN01_9FIRM</name>
<keyword evidence="1" id="KW-0479">Metal-binding</keyword>
<dbReference type="PANTHER" id="PTHR30002:SF4">
    <property type="entry name" value="EPOXYQUEUOSINE REDUCTASE"/>
    <property type="match status" value="1"/>
</dbReference>